<dbReference type="InterPro" id="IPR008972">
    <property type="entry name" value="Cupredoxin"/>
</dbReference>
<keyword evidence="2" id="KW-0472">Membrane</keyword>
<comment type="caution">
    <text evidence="4">The sequence shown here is derived from an EMBL/GenBank/DDBJ whole genome shotgun (WGS) entry which is preliminary data.</text>
</comment>
<sequence>MNKTAIIGSIASLGIVLGLASGKAAAQISHETHSSQTELTSQFQRIDLPLGNKVAVTLGGLGLIGLELWWFLLSKPKSQKAVAAGEGIQEVTVTVDGGYEPSRIVVEALKPVRLLFDRKDPSSCLEQVLIPDFHIVVDLPLNQVTAVEFTPKQVGNYIFTCGMNMFRGEIRAEASVAQSIASKKQETMAEPQSRSSTSIHQNKATVELPSLQSTVEQGIQKVTIKVDKGYTPNRVVVKAGQRVQLNFLRQNPSNCLAEVLIPDFGIAAELPLNKLTSIEFTPEKTGEYAFSCGMNMFHGAIAVQAADTGYIVSD</sequence>
<keyword evidence="2" id="KW-1133">Transmembrane helix</keyword>
<evidence type="ECO:0000256" key="1">
    <source>
        <dbReference type="SAM" id="MobiDB-lite"/>
    </source>
</evidence>
<feature type="domain" description="EfeO-type cupredoxin-like" evidence="3">
    <location>
        <begin position="68"/>
        <end position="170"/>
    </location>
</feature>
<keyword evidence="5" id="KW-1185">Reference proteome</keyword>
<reference evidence="4" key="1">
    <citation type="submission" date="2016-04" db="EMBL/GenBank/DDBJ databases">
        <authorList>
            <person name="Tabuchi Yagui T.R."/>
        </authorList>
    </citation>
    <scope>NUCLEOTIDE SEQUENCE [LARGE SCALE GENOMIC DNA]</scope>
    <source>
        <strain evidence="4">NIES-26</strain>
    </source>
</reference>
<evidence type="ECO:0000256" key="2">
    <source>
        <dbReference type="SAM" id="Phobius"/>
    </source>
</evidence>
<proteinExistence type="predicted"/>
<organism evidence="4 5">
    <name type="scientific">Nostoc minutum NIES-26</name>
    <dbReference type="NCBI Taxonomy" id="1844469"/>
    <lineage>
        <taxon>Bacteria</taxon>
        <taxon>Bacillati</taxon>
        <taxon>Cyanobacteriota</taxon>
        <taxon>Cyanophyceae</taxon>
        <taxon>Nostocales</taxon>
        <taxon>Nostocaceae</taxon>
        <taxon>Nostoc</taxon>
    </lineage>
</organism>
<name>A0A367Q2U3_9NOSO</name>
<evidence type="ECO:0000313" key="5">
    <source>
        <dbReference type="Proteomes" id="UP000252107"/>
    </source>
</evidence>
<evidence type="ECO:0000259" key="3">
    <source>
        <dbReference type="Pfam" id="PF13473"/>
    </source>
</evidence>
<dbReference type="InterPro" id="IPR028096">
    <property type="entry name" value="EfeO_Cupredoxin"/>
</dbReference>
<evidence type="ECO:0000313" key="4">
    <source>
        <dbReference type="EMBL" id="RCJ17603.1"/>
    </source>
</evidence>
<dbReference type="Gene3D" id="2.60.40.420">
    <property type="entry name" value="Cupredoxins - blue copper proteins"/>
    <property type="match status" value="2"/>
</dbReference>
<dbReference type="Proteomes" id="UP000252107">
    <property type="component" value="Unassembled WGS sequence"/>
</dbReference>
<feature type="transmembrane region" description="Helical" evidence="2">
    <location>
        <begin position="50"/>
        <end position="72"/>
    </location>
</feature>
<dbReference type="SUPFAM" id="SSF49503">
    <property type="entry name" value="Cupredoxins"/>
    <property type="match status" value="2"/>
</dbReference>
<gene>
    <name evidence="4" type="ORF">A6770_33805</name>
</gene>
<keyword evidence="2" id="KW-0812">Transmembrane</keyword>
<dbReference type="Pfam" id="PF13473">
    <property type="entry name" value="Cupredoxin_1"/>
    <property type="match status" value="2"/>
</dbReference>
<feature type="domain" description="EfeO-type cupredoxin-like" evidence="3">
    <location>
        <begin position="213"/>
        <end position="303"/>
    </location>
</feature>
<dbReference type="AlphaFoldDB" id="A0A367Q2U3"/>
<feature type="compositionally biased region" description="Polar residues" evidence="1">
    <location>
        <begin position="190"/>
        <end position="203"/>
    </location>
</feature>
<protein>
    <recommendedName>
        <fullName evidence="3">EfeO-type cupredoxin-like domain-containing protein</fullName>
    </recommendedName>
</protein>
<feature type="region of interest" description="Disordered" evidence="1">
    <location>
        <begin position="182"/>
        <end position="203"/>
    </location>
</feature>
<dbReference type="EMBL" id="LXQD01000355">
    <property type="protein sequence ID" value="RCJ17603.1"/>
    <property type="molecule type" value="Genomic_DNA"/>
</dbReference>
<accession>A0A367Q2U3</accession>